<dbReference type="InterPro" id="IPR044862">
    <property type="entry name" value="Pro_4_hyd_alph_FE2OG_OXY"/>
</dbReference>
<dbReference type="RefSeq" id="XP_040662891.1">
    <property type="nucleotide sequence ID" value="XM_040810004.1"/>
</dbReference>
<dbReference type="Gene3D" id="2.60.120.620">
    <property type="entry name" value="q2cbj1_9rhob like domain"/>
    <property type="match status" value="1"/>
</dbReference>
<dbReference type="OrthoDB" id="27483at2759"/>
<dbReference type="Proteomes" id="UP000184073">
    <property type="component" value="Unassembled WGS sequence"/>
</dbReference>
<accession>A0A1L9P6J9</accession>
<dbReference type="PANTHER" id="PTHR33099:SF7">
    <property type="entry name" value="MYND-TYPE DOMAIN-CONTAINING PROTEIN"/>
    <property type="match status" value="1"/>
</dbReference>
<reference evidence="4" key="1">
    <citation type="journal article" date="2017" name="Genome Biol.">
        <title>Comparative genomics reveals high biological diversity and specific adaptations in the industrially and medically important fungal genus Aspergillus.</title>
        <authorList>
            <person name="de Vries R.P."/>
            <person name="Riley R."/>
            <person name="Wiebenga A."/>
            <person name="Aguilar-Osorio G."/>
            <person name="Amillis S."/>
            <person name="Uchima C.A."/>
            <person name="Anderluh G."/>
            <person name="Asadollahi M."/>
            <person name="Askin M."/>
            <person name="Barry K."/>
            <person name="Battaglia E."/>
            <person name="Bayram O."/>
            <person name="Benocci T."/>
            <person name="Braus-Stromeyer S.A."/>
            <person name="Caldana C."/>
            <person name="Canovas D."/>
            <person name="Cerqueira G.C."/>
            <person name="Chen F."/>
            <person name="Chen W."/>
            <person name="Choi C."/>
            <person name="Clum A."/>
            <person name="Dos Santos R.A."/>
            <person name="Damasio A.R."/>
            <person name="Diallinas G."/>
            <person name="Emri T."/>
            <person name="Fekete E."/>
            <person name="Flipphi M."/>
            <person name="Freyberg S."/>
            <person name="Gallo A."/>
            <person name="Gournas C."/>
            <person name="Habgood R."/>
            <person name="Hainaut M."/>
            <person name="Harispe M.L."/>
            <person name="Henrissat B."/>
            <person name="Hilden K.S."/>
            <person name="Hope R."/>
            <person name="Hossain A."/>
            <person name="Karabika E."/>
            <person name="Karaffa L."/>
            <person name="Karanyi Z."/>
            <person name="Krasevec N."/>
            <person name="Kuo A."/>
            <person name="Kusch H."/>
            <person name="LaButti K."/>
            <person name="Lagendijk E.L."/>
            <person name="Lapidus A."/>
            <person name="Levasseur A."/>
            <person name="Lindquist E."/>
            <person name="Lipzen A."/>
            <person name="Logrieco A.F."/>
            <person name="MacCabe A."/>
            <person name="Maekelae M.R."/>
            <person name="Malavazi I."/>
            <person name="Melin P."/>
            <person name="Meyer V."/>
            <person name="Mielnichuk N."/>
            <person name="Miskei M."/>
            <person name="Molnar A.P."/>
            <person name="Mule G."/>
            <person name="Ngan C.Y."/>
            <person name="Orejas M."/>
            <person name="Orosz E."/>
            <person name="Ouedraogo J.P."/>
            <person name="Overkamp K.M."/>
            <person name="Park H.-S."/>
            <person name="Perrone G."/>
            <person name="Piumi F."/>
            <person name="Punt P.J."/>
            <person name="Ram A.F."/>
            <person name="Ramon A."/>
            <person name="Rauscher S."/>
            <person name="Record E."/>
            <person name="Riano-Pachon D.M."/>
            <person name="Robert V."/>
            <person name="Roehrig J."/>
            <person name="Ruller R."/>
            <person name="Salamov A."/>
            <person name="Salih N.S."/>
            <person name="Samson R.A."/>
            <person name="Sandor E."/>
            <person name="Sanguinetti M."/>
            <person name="Schuetze T."/>
            <person name="Sepcic K."/>
            <person name="Shelest E."/>
            <person name="Sherlock G."/>
            <person name="Sophianopoulou V."/>
            <person name="Squina F.M."/>
            <person name="Sun H."/>
            <person name="Susca A."/>
            <person name="Todd R.B."/>
            <person name="Tsang A."/>
            <person name="Unkles S.E."/>
            <person name="van de Wiele N."/>
            <person name="van Rossen-Uffink D."/>
            <person name="Oliveira J.V."/>
            <person name="Vesth T.C."/>
            <person name="Visser J."/>
            <person name="Yu J.-H."/>
            <person name="Zhou M."/>
            <person name="Andersen M.R."/>
            <person name="Archer D.B."/>
            <person name="Baker S.E."/>
            <person name="Benoit I."/>
            <person name="Brakhage A.A."/>
            <person name="Braus G.H."/>
            <person name="Fischer R."/>
            <person name="Frisvad J.C."/>
            <person name="Goldman G.H."/>
            <person name="Houbraken J."/>
            <person name="Oakley B."/>
            <person name="Pocsi I."/>
            <person name="Scazzocchio C."/>
            <person name="Seiboth B."/>
            <person name="vanKuyk P.A."/>
            <person name="Wortman J."/>
            <person name="Dyer P.S."/>
            <person name="Grigoriev I.V."/>
        </authorList>
    </citation>
    <scope>NUCLEOTIDE SEQUENCE [LARGE SCALE GENOMIC DNA]</scope>
    <source>
        <strain evidence="4">CBS 583.65</strain>
    </source>
</reference>
<evidence type="ECO:0000259" key="2">
    <source>
        <dbReference type="Pfam" id="PF13640"/>
    </source>
</evidence>
<proteinExistence type="predicted"/>
<gene>
    <name evidence="3" type="ORF">ASPVEDRAFT_273189</name>
</gene>
<sequence>MGNKKSGPDVFGKALEDTLARSENEGASSSTRSLSRTAILEAYHELEKRIKRPFACGGTIDITNKQESSPAAKKQKTDASPGQASPPVNLFWATEAESTAQKLVLPYESTSALQHLVKECVPATFGRGEADVLDPEYRRAGKMDPNNFATSFHPADFGIIENVERVLLPSINTEKQNSLWFRKLRAELYNLNVYSGPSGLFRKHVDTPRSESQIGSLVVCLPSKFKGGKFTVQHSGQHIEFDWSTLSDAAIQWAAFYSDCEHEIETVTEGERLTLTYNLYVTEPLDVFAAPTNIIQPKSLPLYGFLEGLIAEPAFMKLGGVLGVYCSHAYPHSSEHASDMLPIGLKGADLVVYSVLESLGMKVKVLPVLKHGERGGEKIVGKKLWGSRMEDREVDEDMGDDELDGLLDSAWKAYRIKGITWISNPKHSELALTYVAYGNQASLGTVYSYAAILAIIPPFDQRSGSAKSS</sequence>
<dbReference type="STRING" id="1036611.A0A1L9P6J9"/>
<dbReference type="VEuPathDB" id="FungiDB:ASPVEDRAFT_273189"/>
<name>A0A1L9P6J9_ASPVE</name>
<dbReference type="EMBL" id="KV878125">
    <property type="protein sequence ID" value="OJI97128.1"/>
    <property type="molecule type" value="Genomic_DNA"/>
</dbReference>
<feature type="compositionally biased region" description="Basic and acidic residues" evidence="1">
    <location>
        <begin position="14"/>
        <end position="24"/>
    </location>
</feature>
<evidence type="ECO:0000313" key="4">
    <source>
        <dbReference type="Proteomes" id="UP000184073"/>
    </source>
</evidence>
<dbReference type="AlphaFoldDB" id="A0A1L9P6J9"/>
<keyword evidence="4" id="KW-1185">Reference proteome</keyword>
<evidence type="ECO:0000313" key="3">
    <source>
        <dbReference type="EMBL" id="OJI97128.1"/>
    </source>
</evidence>
<protein>
    <recommendedName>
        <fullName evidence="2">Prolyl 4-hydroxylase alpha subunit Fe(2+) 2OG dioxygenase domain-containing protein</fullName>
    </recommendedName>
</protein>
<evidence type="ECO:0000256" key="1">
    <source>
        <dbReference type="SAM" id="MobiDB-lite"/>
    </source>
</evidence>
<dbReference type="PANTHER" id="PTHR33099">
    <property type="entry name" value="FE2OG DIOXYGENASE DOMAIN-CONTAINING PROTEIN"/>
    <property type="match status" value="1"/>
</dbReference>
<dbReference type="GeneID" id="63725515"/>
<organism evidence="3 4">
    <name type="scientific">Aspergillus versicolor CBS 583.65</name>
    <dbReference type="NCBI Taxonomy" id="1036611"/>
    <lineage>
        <taxon>Eukaryota</taxon>
        <taxon>Fungi</taxon>
        <taxon>Dikarya</taxon>
        <taxon>Ascomycota</taxon>
        <taxon>Pezizomycotina</taxon>
        <taxon>Eurotiomycetes</taxon>
        <taxon>Eurotiomycetidae</taxon>
        <taxon>Eurotiales</taxon>
        <taxon>Aspergillaceae</taxon>
        <taxon>Aspergillus</taxon>
        <taxon>Aspergillus subgen. Nidulantes</taxon>
    </lineage>
</organism>
<feature type="region of interest" description="Disordered" evidence="1">
    <location>
        <begin position="1"/>
        <end position="34"/>
    </location>
</feature>
<dbReference type="Pfam" id="PF13640">
    <property type="entry name" value="2OG-FeII_Oxy_3"/>
    <property type="match status" value="1"/>
</dbReference>
<feature type="domain" description="Prolyl 4-hydroxylase alpha subunit Fe(2+) 2OG dioxygenase" evidence="2">
    <location>
        <begin position="190"/>
        <end position="279"/>
    </location>
</feature>
<feature type="region of interest" description="Disordered" evidence="1">
    <location>
        <begin position="61"/>
        <end position="87"/>
    </location>
</feature>